<reference evidence="4" key="1">
    <citation type="submission" date="2012-02" db="EMBL/GenBank/DDBJ databases">
        <title>Whole genome shotgun sequence of Gordonia otitidis NBRC 100426.</title>
        <authorList>
            <person name="Yoshida I."/>
            <person name="Hosoyama A."/>
            <person name="Tsuchikane K."/>
            <person name="Katsumata H."/>
            <person name="Yamazaki S."/>
            <person name="Fujita N."/>
        </authorList>
    </citation>
    <scope>NUCLEOTIDE SEQUENCE [LARGE SCALE GENOMIC DNA]</scope>
    <source>
        <strain evidence="4">NBRC 100426</strain>
    </source>
</reference>
<sequence>MRMSDISNEDPASDPRTRESLLAATPDGATNGAVEVATAVAETNATPAALAAMLVALGGSINDEDDLVVLLQRVVDVAHEAIDGAECTSITIALGGRTYTAVHTDTRTLRVDQGQYDADDGPCLHAARTGETVLVDVDATEQLWPEFATAAAEENIHSFLAAALSAPDQPLGALNLYGSAPAAFDAIDYDILELLTTTVSRAISDFARFKSAIEVADALRAALSNRAPIEQAKGIIMGEHGIDAENAFQILRSQSQNTNRRVRDIANELIANKTSSTAD</sequence>
<dbReference type="Pfam" id="PF13185">
    <property type="entry name" value="GAF_2"/>
    <property type="match status" value="1"/>
</dbReference>
<dbReference type="Proteomes" id="UP000005038">
    <property type="component" value="Unassembled WGS sequence"/>
</dbReference>
<dbReference type="InterPro" id="IPR003018">
    <property type="entry name" value="GAF"/>
</dbReference>
<dbReference type="EMBL" id="BAFB01000031">
    <property type="protein sequence ID" value="GAB32877.1"/>
    <property type="molecule type" value="Genomic_DNA"/>
</dbReference>
<dbReference type="RefSeq" id="WP_007237139.1">
    <property type="nucleotide sequence ID" value="NZ_BAFB01000031.1"/>
</dbReference>
<dbReference type="SMART" id="SM00065">
    <property type="entry name" value="GAF"/>
    <property type="match status" value="1"/>
</dbReference>
<dbReference type="PROSITE" id="PS50921">
    <property type="entry name" value="ANTAR"/>
    <property type="match status" value="1"/>
</dbReference>
<evidence type="ECO:0000256" key="1">
    <source>
        <dbReference type="ARBA" id="ARBA00023015"/>
    </source>
</evidence>
<keyword evidence="1" id="KW-0805">Transcription regulation</keyword>
<evidence type="ECO:0000313" key="4">
    <source>
        <dbReference type="EMBL" id="GAB32877.1"/>
    </source>
</evidence>
<dbReference type="OrthoDB" id="4929862at2"/>
<gene>
    <name evidence="4" type="ORF">GOOTI_031_00250</name>
</gene>
<dbReference type="PIRSF" id="PIRSF036625">
    <property type="entry name" value="GAF_ANTAR"/>
    <property type="match status" value="1"/>
</dbReference>
<dbReference type="InterPro" id="IPR029016">
    <property type="entry name" value="GAF-like_dom_sf"/>
</dbReference>
<dbReference type="InterPro" id="IPR005561">
    <property type="entry name" value="ANTAR"/>
</dbReference>
<keyword evidence="5" id="KW-1185">Reference proteome</keyword>
<accession>H5THB9</accession>
<dbReference type="InterPro" id="IPR012074">
    <property type="entry name" value="GAF_ANTAR"/>
</dbReference>
<comment type="caution">
    <text evidence="4">The sequence shown here is derived from an EMBL/GenBank/DDBJ whole genome shotgun (WGS) entry which is preliminary data.</text>
</comment>
<dbReference type="STRING" id="1108044.GOOTI_031_00250"/>
<dbReference type="SMART" id="SM01012">
    <property type="entry name" value="ANTAR"/>
    <property type="match status" value="1"/>
</dbReference>
<dbReference type="Pfam" id="PF03861">
    <property type="entry name" value="ANTAR"/>
    <property type="match status" value="1"/>
</dbReference>
<dbReference type="SUPFAM" id="SSF55781">
    <property type="entry name" value="GAF domain-like"/>
    <property type="match status" value="1"/>
</dbReference>
<keyword evidence="2" id="KW-0804">Transcription</keyword>
<evidence type="ECO:0000313" key="5">
    <source>
        <dbReference type="Proteomes" id="UP000005038"/>
    </source>
</evidence>
<dbReference type="GO" id="GO:0003723">
    <property type="term" value="F:RNA binding"/>
    <property type="evidence" value="ECO:0007669"/>
    <property type="project" value="InterPro"/>
</dbReference>
<feature type="domain" description="ANTAR" evidence="3">
    <location>
        <begin position="209"/>
        <end position="270"/>
    </location>
</feature>
<proteinExistence type="predicted"/>
<evidence type="ECO:0000256" key="2">
    <source>
        <dbReference type="ARBA" id="ARBA00023163"/>
    </source>
</evidence>
<dbReference type="Gene3D" id="1.10.10.10">
    <property type="entry name" value="Winged helix-like DNA-binding domain superfamily/Winged helix DNA-binding domain"/>
    <property type="match status" value="1"/>
</dbReference>
<name>H5THB9_GORO1</name>
<dbReference type="AlphaFoldDB" id="H5THB9"/>
<evidence type="ECO:0000259" key="3">
    <source>
        <dbReference type="PROSITE" id="PS50921"/>
    </source>
</evidence>
<organism evidence="4 5">
    <name type="scientific">Gordonia otitidis (strain DSM 44809 / CCUG 52243 / JCM 12355 / NBRC 100426 / IFM 10032)</name>
    <dbReference type="NCBI Taxonomy" id="1108044"/>
    <lineage>
        <taxon>Bacteria</taxon>
        <taxon>Bacillati</taxon>
        <taxon>Actinomycetota</taxon>
        <taxon>Actinomycetes</taxon>
        <taxon>Mycobacteriales</taxon>
        <taxon>Gordoniaceae</taxon>
        <taxon>Gordonia</taxon>
    </lineage>
</organism>
<dbReference type="InterPro" id="IPR036388">
    <property type="entry name" value="WH-like_DNA-bd_sf"/>
</dbReference>
<protein>
    <recommendedName>
        <fullName evidence="3">ANTAR domain-containing protein</fullName>
    </recommendedName>
</protein>
<dbReference type="Gene3D" id="3.30.450.40">
    <property type="match status" value="1"/>
</dbReference>